<accession>A0ABD1EE96</accession>
<dbReference type="InterPro" id="IPR029033">
    <property type="entry name" value="His_PPase_superfam"/>
</dbReference>
<evidence type="ECO:0000313" key="10">
    <source>
        <dbReference type="Proteomes" id="UP001566132"/>
    </source>
</evidence>
<evidence type="ECO:0000313" key="9">
    <source>
        <dbReference type="EMBL" id="KAL1492963.1"/>
    </source>
</evidence>
<keyword evidence="10" id="KW-1185">Reference proteome</keyword>
<evidence type="ECO:0000256" key="8">
    <source>
        <dbReference type="SAM" id="SignalP"/>
    </source>
</evidence>
<comment type="catalytic activity">
    <reaction evidence="1">
        <text>a phosphate monoester + H2O = an alcohol + phosphate</text>
        <dbReference type="Rhea" id="RHEA:15017"/>
        <dbReference type="ChEBI" id="CHEBI:15377"/>
        <dbReference type="ChEBI" id="CHEBI:30879"/>
        <dbReference type="ChEBI" id="CHEBI:43474"/>
        <dbReference type="ChEBI" id="CHEBI:67140"/>
        <dbReference type="EC" id="3.1.3.2"/>
    </reaction>
</comment>
<protein>
    <recommendedName>
        <fullName evidence="3">acid phosphatase</fullName>
        <ecNumber evidence="3">3.1.3.2</ecNumber>
    </recommendedName>
</protein>
<organism evidence="9 10">
    <name type="scientific">Hypothenemus hampei</name>
    <name type="common">Coffee berry borer</name>
    <dbReference type="NCBI Taxonomy" id="57062"/>
    <lineage>
        <taxon>Eukaryota</taxon>
        <taxon>Metazoa</taxon>
        <taxon>Ecdysozoa</taxon>
        <taxon>Arthropoda</taxon>
        <taxon>Hexapoda</taxon>
        <taxon>Insecta</taxon>
        <taxon>Pterygota</taxon>
        <taxon>Neoptera</taxon>
        <taxon>Endopterygota</taxon>
        <taxon>Coleoptera</taxon>
        <taxon>Polyphaga</taxon>
        <taxon>Cucujiformia</taxon>
        <taxon>Curculionidae</taxon>
        <taxon>Scolytinae</taxon>
        <taxon>Hypothenemus</taxon>
    </lineage>
</organism>
<dbReference type="CDD" id="cd07061">
    <property type="entry name" value="HP_HAP_like"/>
    <property type="match status" value="1"/>
</dbReference>
<evidence type="ECO:0000256" key="1">
    <source>
        <dbReference type="ARBA" id="ARBA00000032"/>
    </source>
</evidence>
<gene>
    <name evidence="9" type="ORF">ABEB36_011119</name>
</gene>
<comment type="caution">
    <text evidence="9">The sequence shown here is derived from an EMBL/GenBank/DDBJ whole genome shotgun (WGS) entry which is preliminary data.</text>
</comment>
<dbReference type="Gene3D" id="3.40.50.1240">
    <property type="entry name" value="Phosphoglycerate mutase-like"/>
    <property type="match status" value="1"/>
</dbReference>
<evidence type="ECO:0000256" key="3">
    <source>
        <dbReference type="ARBA" id="ARBA00012646"/>
    </source>
</evidence>
<comment type="similarity">
    <text evidence="2">Belongs to the histidine acid phosphatase family.</text>
</comment>
<dbReference type="EC" id="3.1.3.2" evidence="3"/>
<dbReference type="PANTHER" id="PTHR11567:SF211">
    <property type="entry name" value="PROSTATIC ACID PHOSPHATASE"/>
    <property type="match status" value="1"/>
</dbReference>
<evidence type="ECO:0000256" key="4">
    <source>
        <dbReference type="ARBA" id="ARBA00022729"/>
    </source>
</evidence>
<dbReference type="InterPro" id="IPR050645">
    <property type="entry name" value="Histidine_acid_phosphatase"/>
</dbReference>
<feature type="chain" id="PRO_5044802023" description="acid phosphatase" evidence="8">
    <location>
        <begin position="23"/>
        <end position="362"/>
    </location>
</feature>
<dbReference type="GO" id="GO:0003993">
    <property type="term" value="F:acid phosphatase activity"/>
    <property type="evidence" value="ECO:0007669"/>
    <property type="project" value="UniProtKB-EC"/>
</dbReference>
<dbReference type="EMBL" id="JBDJPC010000008">
    <property type="protein sequence ID" value="KAL1492963.1"/>
    <property type="molecule type" value="Genomic_DNA"/>
</dbReference>
<dbReference type="Pfam" id="PF00328">
    <property type="entry name" value="His_Phos_2"/>
    <property type="match status" value="1"/>
</dbReference>
<evidence type="ECO:0000256" key="6">
    <source>
        <dbReference type="ARBA" id="ARBA00023157"/>
    </source>
</evidence>
<sequence length="362" mass="41092">MRSMRFLIVLPIFWVSLSASSADTLKQVHVVFRHGGRNPDESSLTPDCPYKNESYYPEGYGQLTNQGKLTEYNIGVRLRKRYDSFLTDTWNINYIEARTTDTNRTKQSLELVLAGLYPPVGTQKWGTLAWQPIPYNYYPVAQEKELLFWGACSNYWTQINEVLETPAIVEYGKRYTELLNVLTEKTGSEATLLSPFNYYFGFLVLEQLGFPLESWVDDIYPEPIHSAAVDYYYLITNTTSLKQIAGGFLIRKILEDAEALINGTLSPANRKLFLYSGHEMNVATLLLTLGAYHVTDIPAYGSHVIVEVHKIDGIWGIKLFFENYESSEPIAIRIPNCGYFCSVSSMSKALRDIIPEDIACAS</sequence>
<evidence type="ECO:0000256" key="5">
    <source>
        <dbReference type="ARBA" id="ARBA00022801"/>
    </source>
</evidence>
<dbReference type="PANTHER" id="PTHR11567">
    <property type="entry name" value="ACID PHOSPHATASE-RELATED"/>
    <property type="match status" value="1"/>
</dbReference>
<evidence type="ECO:0000256" key="7">
    <source>
        <dbReference type="ARBA" id="ARBA00023180"/>
    </source>
</evidence>
<dbReference type="InterPro" id="IPR000560">
    <property type="entry name" value="His_Pase_clade-2"/>
</dbReference>
<reference evidence="9 10" key="1">
    <citation type="submission" date="2024-05" db="EMBL/GenBank/DDBJ databases">
        <title>Genetic variation in Jamaican populations of the coffee berry borer (Hypothenemus hampei).</title>
        <authorList>
            <person name="Errbii M."/>
            <person name="Myrie A."/>
        </authorList>
    </citation>
    <scope>NUCLEOTIDE SEQUENCE [LARGE SCALE GENOMIC DNA]</scope>
    <source>
        <strain evidence="9">JA-Hopewell-2020-01-JO</strain>
        <tissue evidence="9">Whole body</tissue>
    </source>
</reference>
<proteinExistence type="inferred from homology"/>
<dbReference type="PROSITE" id="PS00616">
    <property type="entry name" value="HIS_ACID_PHOSPHAT_1"/>
    <property type="match status" value="1"/>
</dbReference>
<keyword evidence="5" id="KW-0378">Hydrolase</keyword>
<dbReference type="Proteomes" id="UP001566132">
    <property type="component" value="Unassembled WGS sequence"/>
</dbReference>
<name>A0ABD1EE96_HYPHA</name>
<keyword evidence="6" id="KW-1015">Disulfide bond</keyword>
<evidence type="ECO:0000256" key="2">
    <source>
        <dbReference type="ARBA" id="ARBA00005375"/>
    </source>
</evidence>
<dbReference type="InterPro" id="IPR033379">
    <property type="entry name" value="Acid_Pase_AS"/>
</dbReference>
<dbReference type="SUPFAM" id="SSF53254">
    <property type="entry name" value="Phosphoglycerate mutase-like"/>
    <property type="match status" value="1"/>
</dbReference>
<dbReference type="AlphaFoldDB" id="A0ABD1EE96"/>
<keyword evidence="4 8" id="KW-0732">Signal</keyword>
<keyword evidence="7" id="KW-0325">Glycoprotein</keyword>
<feature type="signal peptide" evidence="8">
    <location>
        <begin position="1"/>
        <end position="22"/>
    </location>
</feature>